<evidence type="ECO:0000313" key="15">
    <source>
        <dbReference type="Proteomes" id="UP000246303"/>
    </source>
</evidence>
<keyword evidence="4" id="KW-0597">Phosphoprotein</keyword>
<dbReference type="SUPFAM" id="SSF47384">
    <property type="entry name" value="Homodimeric domain of signal transducing histidine kinase"/>
    <property type="match status" value="1"/>
</dbReference>
<keyword evidence="8 11" id="KW-1133">Transmembrane helix</keyword>
<sequence>MGPSKFPSAHRWQGTRIAMTIGKTTGTTIGMTIMMTNRGGRAPRQHPTAREPRTPSARARIIGAMVLLLTLAFAASIVLSAQILNARIDALLDGRLTHAATSLRTFAASSAADSEFTSDDLLTRYLQDTVPNNAETAFSLLGNAPHRRMAGDPPVRLDRDPVFLALVGGHDEPVYGRYKSAAGEVAYAVLPVQVEGDPQLGAVISVQFRNELAAPLFSSLRIFALSGVLAVIGAGITSWLIAGRVLAPLRQVRETAETISETDLQGRIEVNGRDDVAALASTFNRMLDRLEMAFATQRQFVDDAGHELRTPITVIRGHLEMMSEDPAERADTVALVTDELDRMSRIVNDLLLLAKSQQPDFLMPQNVELMDLVVDALSKARILGPQHWAIDELAEGQVVADGQRLTQALMQLAANAVAHTPHTGTIAFGSRLDPAHQLELDSVHRNGTLLLWVRDTGSGIAVEEQEGIFDRFHRGSGRRQSAGAGLGLAIVKSIADAHGGTVSVLSAPGAGATFTLTLPIQLPQEESDEPLKPGTARVGELAHIFNETGEH</sequence>
<dbReference type="PRINTS" id="PR00344">
    <property type="entry name" value="BCTRLSENSOR"/>
</dbReference>
<dbReference type="Gene3D" id="1.10.287.130">
    <property type="match status" value="1"/>
</dbReference>
<accession>A0A2V3DWR9</accession>
<evidence type="ECO:0000313" key="14">
    <source>
        <dbReference type="EMBL" id="PXA65018.1"/>
    </source>
</evidence>
<dbReference type="InterPro" id="IPR003660">
    <property type="entry name" value="HAMP_dom"/>
</dbReference>
<dbReference type="PROSITE" id="PS50885">
    <property type="entry name" value="HAMP"/>
    <property type="match status" value="1"/>
</dbReference>
<comment type="subcellular location">
    <subcellularLocation>
        <location evidence="2">Cell membrane</location>
    </subcellularLocation>
</comment>
<evidence type="ECO:0000256" key="6">
    <source>
        <dbReference type="ARBA" id="ARBA00022692"/>
    </source>
</evidence>
<dbReference type="Pfam" id="PF00672">
    <property type="entry name" value="HAMP"/>
    <property type="match status" value="1"/>
</dbReference>
<feature type="transmembrane region" description="Helical" evidence="11">
    <location>
        <begin position="222"/>
        <end position="242"/>
    </location>
</feature>
<reference evidence="14 15" key="1">
    <citation type="submission" date="2018-05" db="EMBL/GenBank/DDBJ databases">
        <title>Genetic diversity of glacier-inhabiting Cryobacterium bacteria in China and description of Cryobacterium mengkeensis sp. nov. and Arthrobacter glacialis sp. nov.</title>
        <authorList>
            <person name="Liu Q."/>
            <person name="Xin Y.-H."/>
        </authorList>
    </citation>
    <scope>NUCLEOTIDE SEQUENCE [LARGE SCALE GENOMIC DNA]</scope>
    <source>
        <strain evidence="14 15">GP3</strain>
    </source>
</reference>
<dbReference type="Pfam" id="PF00512">
    <property type="entry name" value="HisKA"/>
    <property type="match status" value="1"/>
</dbReference>
<dbReference type="CDD" id="cd06225">
    <property type="entry name" value="HAMP"/>
    <property type="match status" value="1"/>
</dbReference>
<evidence type="ECO:0000259" key="13">
    <source>
        <dbReference type="PROSITE" id="PS50885"/>
    </source>
</evidence>
<comment type="catalytic activity">
    <reaction evidence="1">
        <text>ATP + protein L-histidine = ADP + protein N-phospho-L-histidine.</text>
        <dbReference type="EC" id="2.7.13.3"/>
    </reaction>
</comment>
<dbReference type="EC" id="2.7.13.3" evidence="3"/>
<evidence type="ECO:0000256" key="10">
    <source>
        <dbReference type="ARBA" id="ARBA00023136"/>
    </source>
</evidence>
<dbReference type="InterPro" id="IPR050428">
    <property type="entry name" value="TCS_sensor_his_kinase"/>
</dbReference>
<dbReference type="InterPro" id="IPR003661">
    <property type="entry name" value="HisK_dim/P_dom"/>
</dbReference>
<evidence type="ECO:0000256" key="4">
    <source>
        <dbReference type="ARBA" id="ARBA00022553"/>
    </source>
</evidence>
<name>A0A2V3DWR9_9MICC</name>
<dbReference type="EMBL" id="QHLZ01000007">
    <property type="protein sequence ID" value="PXA65018.1"/>
    <property type="molecule type" value="Genomic_DNA"/>
</dbReference>
<comment type="caution">
    <text evidence="14">The sequence shown here is derived from an EMBL/GenBank/DDBJ whole genome shotgun (WGS) entry which is preliminary data.</text>
</comment>
<dbReference type="OrthoDB" id="9786919at2"/>
<dbReference type="InterPro" id="IPR005467">
    <property type="entry name" value="His_kinase_dom"/>
</dbReference>
<evidence type="ECO:0000256" key="3">
    <source>
        <dbReference type="ARBA" id="ARBA00012438"/>
    </source>
</evidence>
<dbReference type="SUPFAM" id="SSF158472">
    <property type="entry name" value="HAMP domain-like"/>
    <property type="match status" value="1"/>
</dbReference>
<dbReference type="CDD" id="cd00082">
    <property type="entry name" value="HisKA"/>
    <property type="match status" value="1"/>
</dbReference>
<keyword evidence="6 11" id="KW-0812">Transmembrane</keyword>
<evidence type="ECO:0000256" key="5">
    <source>
        <dbReference type="ARBA" id="ARBA00022679"/>
    </source>
</evidence>
<dbReference type="CDD" id="cd00075">
    <property type="entry name" value="HATPase"/>
    <property type="match status" value="1"/>
</dbReference>
<dbReference type="SMART" id="SM00388">
    <property type="entry name" value="HisKA"/>
    <property type="match status" value="1"/>
</dbReference>
<organism evidence="14 15">
    <name type="scientific">Arthrobacter psychrochitiniphilus</name>
    <dbReference type="NCBI Taxonomy" id="291045"/>
    <lineage>
        <taxon>Bacteria</taxon>
        <taxon>Bacillati</taxon>
        <taxon>Actinomycetota</taxon>
        <taxon>Actinomycetes</taxon>
        <taxon>Micrococcales</taxon>
        <taxon>Micrococcaceae</taxon>
        <taxon>Arthrobacter</taxon>
    </lineage>
</organism>
<evidence type="ECO:0000256" key="9">
    <source>
        <dbReference type="ARBA" id="ARBA00023012"/>
    </source>
</evidence>
<dbReference type="InterPro" id="IPR036890">
    <property type="entry name" value="HATPase_C_sf"/>
</dbReference>
<evidence type="ECO:0000256" key="1">
    <source>
        <dbReference type="ARBA" id="ARBA00000085"/>
    </source>
</evidence>
<evidence type="ECO:0000256" key="8">
    <source>
        <dbReference type="ARBA" id="ARBA00022989"/>
    </source>
</evidence>
<dbReference type="AlphaFoldDB" id="A0A2V3DWR9"/>
<keyword evidence="15" id="KW-1185">Reference proteome</keyword>
<dbReference type="FunFam" id="1.10.287.130:FF:000001">
    <property type="entry name" value="Two-component sensor histidine kinase"/>
    <property type="match status" value="1"/>
</dbReference>
<keyword evidence="10 11" id="KW-0472">Membrane</keyword>
<dbReference type="PANTHER" id="PTHR45436:SF5">
    <property type="entry name" value="SENSOR HISTIDINE KINASE TRCS"/>
    <property type="match status" value="1"/>
</dbReference>
<dbReference type="Proteomes" id="UP000246303">
    <property type="component" value="Unassembled WGS sequence"/>
</dbReference>
<dbReference type="SMART" id="SM00304">
    <property type="entry name" value="HAMP"/>
    <property type="match status" value="1"/>
</dbReference>
<feature type="domain" description="Histidine kinase" evidence="12">
    <location>
        <begin position="303"/>
        <end position="522"/>
    </location>
</feature>
<gene>
    <name evidence="14" type="ORF">CVS29_12615</name>
</gene>
<evidence type="ECO:0000259" key="12">
    <source>
        <dbReference type="PROSITE" id="PS50109"/>
    </source>
</evidence>
<feature type="domain" description="HAMP" evidence="13">
    <location>
        <begin position="243"/>
        <end position="295"/>
    </location>
</feature>
<dbReference type="GO" id="GO:0005886">
    <property type="term" value="C:plasma membrane"/>
    <property type="evidence" value="ECO:0007669"/>
    <property type="project" value="UniProtKB-SubCell"/>
</dbReference>
<dbReference type="SUPFAM" id="SSF55874">
    <property type="entry name" value="ATPase domain of HSP90 chaperone/DNA topoisomerase II/histidine kinase"/>
    <property type="match status" value="1"/>
</dbReference>
<dbReference type="PANTHER" id="PTHR45436">
    <property type="entry name" value="SENSOR HISTIDINE KINASE YKOH"/>
    <property type="match status" value="1"/>
</dbReference>
<evidence type="ECO:0000256" key="2">
    <source>
        <dbReference type="ARBA" id="ARBA00004236"/>
    </source>
</evidence>
<dbReference type="GO" id="GO:0000155">
    <property type="term" value="F:phosphorelay sensor kinase activity"/>
    <property type="evidence" value="ECO:0007669"/>
    <property type="project" value="InterPro"/>
</dbReference>
<dbReference type="Pfam" id="PF02518">
    <property type="entry name" value="HATPase_c"/>
    <property type="match status" value="1"/>
</dbReference>
<proteinExistence type="predicted"/>
<dbReference type="SMART" id="SM00387">
    <property type="entry name" value="HATPase_c"/>
    <property type="match status" value="1"/>
</dbReference>
<dbReference type="Gene3D" id="3.30.565.10">
    <property type="entry name" value="Histidine kinase-like ATPase, C-terminal domain"/>
    <property type="match status" value="1"/>
</dbReference>
<evidence type="ECO:0000256" key="7">
    <source>
        <dbReference type="ARBA" id="ARBA00022777"/>
    </source>
</evidence>
<evidence type="ECO:0000256" key="11">
    <source>
        <dbReference type="SAM" id="Phobius"/>
    </source>
</evidence>
<dbReference type="Gene3D" id="6.10.340.10">
    <property type="match status" value="1"/>
</dbReference>
<protein>
    <recommendedName>
        <fullName evidence="3">histidine kinase</fullName>
        <ecNumber evidence="3">2.7.13.3</ecNumber>
    </recommendedName>
</protein>
<keyword evidence="7 14" id="KW-0418">Kinase</keyword>
<dbReference type="InterPro" id="IPR036097">
    <property type="entry name" value="HisK_dim/P_sf"/>
</dbReference>
<feature type="transmembrane region" description="Helical" evidence="11">
    <location>
        <begin position="61"/>
        <end position="84"/>
    </location>
</feature>
<dbReference type="InterPro" id="IPR004358">
    <property type="entry name" value="Sig_transdc_His_kin-like_C"/>
</dbReference>
<dbReference type="PROSITE" id="PS50109">
    <property type="entry name" value="HIS_KIN"/>
    <property type="match status" value="1"/>
</dbReference>
<dbReference type="InterPro" id="IPR003594">
    <property type="entry name" value="HATPase_dom"/>
</dbReference>
<keyword evidence="5" id="KW-0808">Transferase</keyword>
<keyword evidence="9" id="KW-0902">Two-component regulatory system</keyword>